<keyword evidence="1" id="KW-1185">Reference proteome</keyword>
<dbReference type="AlphaFoldDB" id="A0A1I8APA7"/>
<evidence type="ECO:0000313" key="1">
    <source>
        <dbReference type="Proteomes" id="UP000095287"/>
    </source>
</evidence>
<protein>
    <submittedName>
        <fullName evidence="2">Transcriptional regulator</fullName>
    </submittedName>
</protein>
<name>A0A1I8APA7_9BILA</name>
<accession>A0A1I8APA7</accession>
<proteinExistence type="predicted"/>
<organism evidence="1 2">
    <name type="scientific">Steinernema glaseri</name>
    <dbReference type="NCBI Taxonomy" id="37863"/>
    <lineage>
        <taxon>Eukaryota</taxon>
        <taxon>Metazoa</taxon>
        <taxon>Ecdysozoa</taxon>
        <taxon>Nematoda</taxon>
        <taxon>Chromadorea</taxon>
        <taxon>Rhabditida</taxon>
        <taxon>Tylenchina</taxon>
        <taxon>Panagrolaimomorpha</taxon>
        <taxon>Strongyloidoidea</taxon>
        <taxon>Steinernematidae</taxon>
        <taxon>Steinernema</taxon>
    </lineage>
</organism>
<evidence type="ECO:0000313" key="2">
    <source>
        <dbReference type="WBParaSite" id="L893_g7487.t1"/>
    </source>
</evidence>
<reference evidence="2" key="1">
    <citation type="submission" date="2016-11" db="UniProtKB">
        <authorList>
            <consortium name="WormBaseParasite"/>
        </authorList>
    </citation>
    <scope>IDENTIFICATION</scope>
</reference>
<sequence>MSVPIERIERVVRLTSDLTNINGEKTDPAAVPRIRAFPFEYHAAKASLIGQVFEQQAGSFIQTKIVSTGAREEGFA</sequence>
<dbReference type="Proteomes" id="UP000095287">
    <property type="component" value="Unplaced"/>
</dbReference>
<dbReference type="WBParaSite" id="L893_g7487.t1">
    <property type="protein sequence ID" value="L893_g7487.t1"/>
    <property type="gene ID" value="L893_g7487"/>
</dbReference>